<comment type="cofactor">
    <cofactor evidence="1">
        <name>FAD</name>
        <dbReference type="ChEBI" id="CHEBI:57692"/>
    </cofactor>
</comment>
<dbReference type="PRINTS" id="PR00368">
    <property type="entry name" value="FADPNR"/>
</dbReference>
<reference evidence="7 8" key="1">
    <citation type="submission" date="2019-07" db="EMBL/GenBank/DDBJ databases">
        <title>Whole genome shotgun sequence of Deinococcus cellulosilyticus NBRC 106333.</title>
        <authorList>
            <person name="Hosoyama A."/>
            <person name="Uohara A."/>
            <person name="Ohji S."/>
            <person name="Ichikawa N."/>
        </authorList>
    </citation>
    <scope>NUCLEOTIDE SEQUENCE [LARGE SCALE GENOMIC DNA]</scope>
    <source>
        <strain evidence="7 8">NBRC 106333</strain>
    </source>
</reference>
<keyword evidence="8" id="KW-1185">Reference proteome</keyword>
<dbReference type="SUPFAM" id="SSF51905">
    <property type="entry name" value="FAD/NAD(P)-binding domain"/>
    <property type="match status" value="2"/>
</dbReference>
<keyword evidence="3" id="KW-0285">Flavoprotein</keyword>
<organism evidence="7 8">
    <name type="scientific">Deinococcus cellulosilyticus (strain DSM 18568 / NBRC 106333 / KACC 11606 / 5516J-15)</name>
    <dbReference type="NCBI Taxonomy" id="1223518"/>
    <lineage>
        <taxon>Bacteria</taxon>
        <taxon>Thermotogati</taxon>
        <taxon>Deinococcota</taxon>
        <taxon>Deinococci</taxon>
        <taxon>Deinococcales</taxon>
        <taxon>Deinococcaceae</taxon>
        <taxon>Deinococcus</taxon>
    </lineage>
</organism>
<evidence type="ECO:0000313" key="8">
    <source>
        <dbReference type="Proteomes" id="UP000321306"/>
    </source>
</evidence>
<evidence type="ECO:0000256" key="1">
    <source>
        <dbReference type="ARBA" id="ARBA00001974"/>
    </source>
</evidence>
<gene>
    <name evidence="7" type="primary">ndh</name>
    <name evidence="7" type="ORF">DC3_24910</name>
</gene>
<comment type="similarity">
    <text evidence="2">Belongs to the NADH dehydrogenase family.</text>
</comment>
<dbReference type="Pfam" id="PF07992">
    <property type="entry name" value="Pyr_redox_2"/>
    <property type="match status" value="1"/>
</dbReference>
<keyword evidence="4" id="KW-0274">FAD</keyword>
<dbReference type="InterPro" id="IPR036188">
    <property type="entry name" value="FAD/NAD-bd_sf"/>
</dbReference>
<dbReference type="Gene3D" id="3.50.50.100">
    <property type="match status" value="1"/>
</dbReference>
<dbReference type="EMBL" id="BJXB01000010">
    <property type="protein sequence ID" value="GEM46856.1"/>
    <property type="molecule type" value="Genomic_DNA"/>
</dbReference>
<feature type="domain" description="FAD/NAD(P)-binding" evidence="6">
    <location>
        <begin position="3"/>
        <end position="310"/>
    </location>
</feature>
<protein>
    <submittedName>
        <fullName evidence="7">NADH dehydrogenase</fullName>
    </submittedName>
</protein>
<proteinExistence type="inferred from homology"/>
<dbReference type="RefSeq" id="WP_186815990.1">
    <property type="nucleotide sequence ID" value="NZ_BJXB01000010.1"/>
</dbReference>
<evidence type="ECO:0000313" key="7">
    <source>
        <dbReference type="EMBL" id="GEM46856.1"/>
    </source>
</evidence>
<name>A0A511N363_DEIC1</name>
<dbReference type="GO" id="GO:0003955">
    <property type="term" value="F:NAD(P)H dehydrogenase (quinone) activity"/>
    <property type="evidence" value="ECO:0007669"/>
    <property type="project" value="TreeGrafter"/>
</dbReference>
<dbReference type="InterPro" id="IPR023753">
    <property type="entry name" value="FAD/NAD-binding_dom"/>
</dbReference>
<dbReference type="InterPro" id="IPR051169">
    <property type="entry name" value="NADH-Q_oxidoreductase"/>
</dbReference>
<dbReference type="GO" id="GO:0019646">
    <property type="term" value="P:aerobic electron transport chain"/>
    <property type="evidence" value="ECO:0007669"/>
    <property type="project" value="TreeGrafter"/>
</dbReference>
<evidence type="ECO:0000259" key="6">
    <source>
        <dbReference type="Pfam" id="PF07992"/>
    </source>
</evidence>
<dbReference type="PANTHER" id="PTHR42913">
    <property type="entry name" value="APOPTOSIS-INDUCING FACTOR 1"/>
    <property type="match status" value="1"/>
</dbReference>
<evidence type="ECO:0000256" key="5">
    <source>
        <dbReference type="ARBA" id="ARBA00023002"/>
    </source>
</evidence>
<dbReference type="PANTHER" id="PTHR42913:SF3">
    <property type="entry name" value="64 KDA MITOCHONDRIAL NADH DEHYDROGENASE (EUROFUNG)"/>
    <property type="match status" value="1"/>
</dbReference>
<keyword evidence="5" id="KW-0560">Oxidoreductase</keyword>
<accession>A0A511N363</accession>
<sequence>MQRVVILGGGYAGIEACKKIVKMLPGELSRKEVELTLVSRDPYHTFHGWTTEVLGGLIPLQHTLTPLKEILPDSRIRQLIGSVQHVDLTNQQVTVQTPNGPEILRYDHVFFGLGSRDPFERIEGLEQHGWCLKDTLHMQKFRAELHERIADHLQGGPCLGRIAVIGGGFAGVECAAALAELLRDRYQGRPELKRPTITLLHSGKVLLEALQPDFQHLADWATRELQNLEVKVKYGCRIQHIQPEGVNLHTGDLLKADMVLVTAGISMLALPGTETLERNPQRKLRTTPFLQAEGHKNVWTGGDIADVKHPFRDASCPVNALWAMKQGLHAGSNIARAIKGRPLKPFRYPGLGQAASLGWGRGITELYGLQFTGFLGWLLRLGFFLWYMPSKKGGLRVLKDILAVQKRGRRLDPDFHLARASTPTLQSAGS</sequence>
<dbReference type="Proteomes" id="UP000321306">
    <property type="component" value="Unassembled WGS sequence"/>
</dbReference>
<dbReference type="PRINTS" id="PR00411">
    <property type="entry name" value="PNDRDTASEI"/>
</dbReference>
<dbReference type="AlphaFoldDB" id="A0A511N363"/>
<evidence type="ECO:0000256" key="3">
    <source>
        <dbReference type="ARBA" id="ARBA00022630"/>
    </source>
</evidence>
<comment type="caution">
    <text evidence="7">The sequence shown here is derived from an EMBL/GenBank/DDBJ whole genome shotgun (WGS) entry which is preliminary data.</text>
</comment>
<evidence type="ECO:0000256" key="2">
    <source>
        <dbReference type="ARBA" id="ARBA00005272"/>
    </source>
</evidence>
<evidence type="ECO:0000256" key="4">
    <source>
        <dbReference type="ARBA" id="ARBA00022827"/>
    </source>
</evidence>